<keyword evidence="6 7" id="KW-0472">Membrane</keyword>
<dbReference type="InterPro" id="IPR036640">
    <property type="entry name" value="ABC1_TM_sf"/>
</dbReference>
<reference evidence="9 10" key="1">
    <citation type="submission" date="2018-03" db="EMBL/GenBank/DDBJ databases">
        <title>Genomic Encyclopedia of Type Strains, Phase III (KMG-III): the genomes of soil and plant-associated and newly described type strains.</title>
        <authorList>
            <person name="Whitman W."/>
        </authorList>
    </citation>
    <scope>NUCLEOTIDE SEQUENCE [LARGE SCALE GENOMIC DNA]</scope>
    <source>
        <strain evidence="9 10">CGMCC 4.7104</strain>
    </source>
</reference>
<comment type="subcellular location">
    <subcellularLocation>
        <location evidence="1">Cell membrane</location>
        <topology evidence="1">Multi-pass membrane protein</topology>
    </subcellularLocation>
</comment>
<dbReference type="InterPro" id="IPR039421">
    <property type="entry name" value="Type_1_exporter"/>
</dbReference>
<dbReference type="Gene3D" id="3.40.50.300">
    <property type="entry name" value="P-loop containing nucleotide triphosphate hydrolases"/>
    <property type="match status" value="1"/>
</dbReference>
<evidence type="ECO:0000256" key="4">
    <source>
        <dbReference type="ARBA" id="ARBA00022840"/>
    </source>
</evidence>
<accession>A0A2T0MYA1</accession>
<evidence type="ECO:0000256" key="6">
    <source>
        <dbReference type="ARBA" id="ARBA00023136"/>
    </source>
</evidence>
<dbReference type="RefSeq" id="WP_106242276.1">
    <property type="nucleotide sequence ID" value="NZ_JBFAIB010000043.1"/>
</dbReference>
<feature type="domain" description="ABC transporter" evidence="8">
    <location>
        <begin position="337"/>
        <end position="577"/>
    </location>
</feature>
<evidence type="ECO:0000256" key="7">
    <source>
        <dbReference type="SAM" id="Phobius"/>
    </source>
</evidence>
<dbReference type="InterPro" id="IPR003593">
    <property type="entry name" value="AAA+_ATPase"/>
</dbReference>
<evidence type="ECO:0000313" key="9">
    <source>
        <dbReference type="EMBL" id="PRX64218.1"/>
    </source>
</evidence>
<dbReference type="GO" id="GO:0034040">
    <property type="term" value="F:ATPase-coupled lipid transmembrane transporter activity"/>
    <property type="evidence" value="ECO:0007669"/>
    <property type="project" value="TreeGrafter"/>
</dbReference>
<organism evidence="9 10">
    <name type="scientific">Nonomuraea fuscirosea</name>
    <dbReference type="NCBI Taxonomy" id="1291556"/>
    <lineage>
        <taxon>Bacteria</taxon>
        <taxon>Bacillati</taxon>
        <taxon>Actinomycetota</taxon>
        <taxon>Actinomycetes</taxon>
        <taxon>Streptosporangiales</taxon>
        <taxon>Streptosporangiaceae</taxon>
        <taxon>Nonomuraea</taxon>
    </lineage>
</organism>
<dbReference type="SUPFAM" id="SSF52540">
    <property type="entry name" value="P-loop containing nucleoside triphosphate hydrolases"/>
    <property type="match status" value="1"/>
</dbReference>
<gene>
    <name evidence="9" type="ORF">B0I32_109146</name>
</gene>
<protein>
    <submittedName>
        <fullName evidence="9">ATP-binding cassette subfamily B protein</fullName>
    </submittedName>
</protein>
<dbReference type="SUPFAM" id="SSF90123">
    <property type="entry name" value="ABC transporter transmembrane region"/>
    <property type="match status" value="1"/>
</dbReference>
<feature type="transmembrane region" description="Helical" evidence="7">
    <location>
        <begin position="21"/>
        <end position="44"/>
    </location>
</feature>
<keyword evidence="10" id="KW-1185">Reference proteome</keyword>
<comment type="caution">
    <text evidence="9">The sequence shown here is derived from an EMBL/GenBank/DDBJ whole genome shotgun (WGS) entry which is preliminary data.</text>
</comment>
<evidence type="ECO:0000256" key="3">
    <source>
        <dbReference type="ARBA" id="ARBA00022741"/>
    </source>
</evidence>
<dbReference type="PANTHER" id="PTHR24221:SF654">
    <property type="entry name" value="ATP-BINDING CASSETTE SUB-FAMILY B MEMBER 6"/>
    <property type="match status" value="1"/>
</dbReference>
<evidence type="ECO:0000259" key="8">
    <source>
        <dbReference type="PROSITE" id="PS50893"/>
    </source>
</evidence>
<evidence type="ECO:0000313" key="10">
    <source>
        <dbReference type="Proteomes" id="UP000238312"/>
    </source>
</evidence>
<evidence type="ECO:0000256" key="1">
    <source>
        <dbReference type="ARBA" id="ARBA00004651"/>
    </source>
</evidence>
<dbReference type="Gene3D" id="1.20.1560.10">
    <property type="entry name" value="ABC transporter type 1, transmembrane domain"/>
    <property type="match status" value="1"/>
</dbReference>
<proteinExistence type="predicted"/>
<sequence>MREYARLWRELIALCLRRYPGSTVFLIGWHVVSTVMFAAVGLTLRALVEATQAGTVTAIGVAALGAALVLTLNLGVEHIAYLRTIHLVERISLTEVEPRILRACAELPQVRHLEDPEFLDRVTTLRGQSGAVVDWAWAVLQAVSATIGLLVALAVLGGVNPWLLALLPCAAVQLAMERLGRKKIAEEDLASAEDLRLHRELYDDICVNPAALKELRVYGAAAQAIKLQAEAWERVTRSRARAALIAAGWSSAGWLVFGGGFTLAIFLVTAAGRPGDIILAVSMGVQFRNVVEHALHRSMQVGGYRRLLGPYLWLMEYARTHRDPADAAPPARLRRGIELRNVSFTYPGTTKPVLEDLSVHLPAGAVVAVVGEYGSGKTTLVKLLAKMYAPDSGSILVDDVELSALDTAGWRASMSAAFQDFGRYCTTFEDSVMMGARGDLNSTVRDADAEALVSRLPDGPATELGRRFGGIELSEGQWQKVALARSGARPRPLLFVLDEPTASLDAPSEHAIFTRYARRSRELAALNGAISVIVSHRFSTVADADLILVMAAGKLVESGRHDELLTRNGMYADLYGIHAAAHA</sequence>
<keyword evidence="3" id="KW-0547">Nucleotide-binding</keyword>
<feature type="transmembrane region" description="Helical" evidence="7">
    <location>
        <begin position="56"/>
        <end position="76"/>
    </location>
</feature>
<dbReference type="InterPro" id="IPR003439">
    <property type="entry name" value="ABC_transporter-like_ATP-bd"/>
</dbReference>
<dbReference type="EMBL" id="PVNG01000009">
    <property type="protein sequence ID" value="PRX64218.1"/>
    <property type="molecule type" value="Genomic_DNA"/>
</dbReference>
<dbReference type="OrthoDB" id="9806127at2"/>
<dbReference type="GO" id="GO:0005886">
    <property type="term" value="C:plasma membrane"/>
    <property type="evidence" value="ECO:0007669"/>
    <property type="project" value="UniProtKB-SubCell"/>
</dbReference>
<dbReference type="AlphaFoldDB" id="A0A2T0MYA1"/>
<keyword evidence="4 9" id="KW-0067">ATP-binding</keyword>
<name>A0A2T0MYA1_9ACTN</name>
<dbReference type="PANTHER" id="PTHR24221">
    <property type="entry name" value="ATP-BINDING CASSETTE SUB-FAMILY B"/>
    <property type="match status" value="1"/>
</dbReference>
<evidence type="ECO:0000256" key="5">
    <source>
        <dbReference type="ARBA" id="ARBA00022989"/>
    </source>
</evidence>
<dbReference type="Proteomes" id="UP000238312">
    <property type="component" value="Unassembled WGS sequence"/>
</dbReference>
<dbReference type="SMART" id="SM00382">
    <property type="entry name" value="AAA"/>
    <property type="match status" value="1"/>
</dbReference>
<dbReference type="GO" id="GO:0016887">
    <property type="term" value="F:ATP hydrolysis activity"/>
    <property type="evidence" value="ECO:0007669"/>
    <property type="project" value="InterPro"/>
</dbReference>
<dbReference type="GO" id="GO:0005524">
    <property type="term" value="F:ATP binding"/>
    <property type="evidence" value="ECO:0007669"/>
    <property type="project" value="UniProtKB-KW"/>
</dbReference>
<feature type="transmembrane region" description="Helical" evidence="7">
    <location>
        <begin position="242"/>
        <end position="268"/>
    </location>
</feature>
<keyword evidence="2 7" id="KW-0812">Transmembrane</keyword>
<evidence type="ECO:0000256" key="2">
    <source>
        <dbReference type="ARBA" id="ARBA00022692"/>
    </source>
</evidence>
<dbReference type="Pfam" id="PF00005">
    <property type="entry name" value="ABC_tran"/>
    <property type="match status" value="1"/>
</dbReference>
<dbReference type="PROSITE" id="PS50893">
    <property type="entry name" value="ABC_TRANSPORTER_2"/>
    <property type="match status" value="1"/>
</dbReference>
<dbReference type="InterPro" id="IPR027417">
    <property type="entry name" value="P-loop_NTPase"/>
</dbReference>
<keyword evidence="5 7" id="KW-1133">Transmembrane helix</keyword>